<keyword evidence="4" id="KW-0444">Lipid biosynthesis</keyword>
<organism evidence="13 14">
    <name type="scientific">Campylobacter portucalensis</name>
    <dbReference type="NCBI Taxonomy" id="2608384"/>
    <lineage>
        <taxon>Bacteria</taxon>
        <taxon>Pseudomonadati</taxon>
        <taxon>Campylobacterota</taxon>
        <taxon>Epsilonproteobacteria</taxon>
        <taxon>Campylobacterales</taxon>
        <taxon>Campylobacteraceae</taxon>
        <taxon>Campylobacter</taxon>
    </lineage>
</organism>
<dbReference type="GO" id="GO:0004609">
    <property type="term" value="F:phosphatidylserine decarboxylase activity"/>
    <property type="evidence" value="ECO:0007669"/>
    <property type="project" value="UniProtKB-EC"/>
</dbReference>
<keyword evidence="9 13" id="KW-0456">Lyase</keyword>
<keyword evidence="8" id="KW-0594">Phospholipid biosynthesis</keyword>
<sequence length="256" mass="29748">MRKIISKCFGLVADIKFPNFMQNFINQKYINFFKIDMSEFDDFKNYKSLNALFTRELKIPRNLSKSEFISPSDGVVFECGKSSEFKAFSIKDRIYDLNELLDCKLENEQNYLNIYLSPKDYHHYHSPCDLEILSAKYIPAKLYSVAKKPLLKIQNLYAKNERVILKTKLKNDKILWIVFVGALNVGKMKFDFDENIQKNCTKITTYNYQNLNFKKGDHLGNFELGSTIVLLSDGVKFNTSSNKTLKFGDDLGEILI</sequence>
<dbReference type="InterPro" id="IPR033177">
    <property type="entry name" value="PSD-B"/>
</dbReference>
<evidence type="ECO:0000256" key="6">
    <source>
        <dbReference type="ARBA" id="ARBA00023098"/>
    </source>
</evidence>
<dbReference type="PANTHER" id="PTHR10067">
    <property type="entry name" value="PHOSPHATIDYLSERINE DECARBOXYLASE"/>
    <property type="match status" value="1"/>
</dbReference>
<keyword evidence="11" id="KW-0670">Pyruvate</keyword>
<reference evidence="13 14" key="2">
    <citation type="submission" date="2020-03" db="EMBL/GenBank/DDBJ databases">
        <title>Campylobacter portucalensis sp. nov., a new species of Campylobacter isolated from the reproductive tract of bulls.</title>
        <authorList>
            <person name="Silva M.F."/>
            <person name="Pereira G."/>
            <person name="Carneiro C."/>
            <person name="Hemphill A."/>
            <person name="Mateus L."/>
            <person name="Lopes-Da-Costa L."/>
            <person name="Silva E."/>
        </authorList>
    </citation>
    <scope>NUCLEOTIDE SEQUENCE [LARGE SCALE GENOMIC DNA]</scope>
    <source>
        <strain evidence="13 14">FMV-PI01</strain>
    </source>
</reference>
<evidence type="ECO:0000256" key="12">
    <source>
        <dbReference type="ARBA" id="ARBA00024326"/>
    </source>
</evidence>
<comment type="caution">
    <text evidence="13">The sequence shown here is derived from an EMBL/GenBank/DDBJ whole genome shotgun (WGS) entry which is preliminary data.</text>
</comment>
<evidence type="ECO:0000256" key="11">
    <source>
        <dbReference type="ARBA" id="ARBA00023317"/>
    </source>
</evidence>
<accession>A0A6L5WGS7</accession>
<dbReference type="Proteomes" id="UP000476338">
    <property type="component" value="Unassembled WGS sequence"/>
</dbReference>
<evidence type="ECO:0000313" key="14">
    <source>
        <dbReference type="Proteomes" id="UP000476338"/>
    </source>
</evidence>
<protein>
    <recommendedName>
        <fullName evidence="3">phosphatidylserine decarboxylase</fullName>
        <ecNumber evidence="3">4.1.1.65</ecNumber>
    </recommendedName>
</protein>
<dbReference type="PANTHER" id="PTHR10067:SF6">
    <property type="entry name" value="PHOSPHATIDYLSERINE DECARBOXYLASE PROENZYME, MITOCHONDRIAL"/>
    <property type="match status" value="1"/>
</dbReference>
<comment type="pathway">
    <text evidence="2">Lipid metabolism.</text>
</comment>
<comment type="cofactor">
    <cofactor evidence="1">
        <name>pyruvate</name>
        <dbReference type="ChEBI" id="CHEBI:15361"/>
    </cofactor>
</comment>
<evidence type="ECO:0000256" key="4">
    <source>
        <dbReference type="ARBA" id="ARBA00022516"/>
    </source>
</evidence>
<dbReference type="NCBIfam" id="TIGR00163">
    <property type="entry name" value="PS_decarb"/>
    <property type="match status" value="1"/>
</dbReference>
<keyword evidence="10" id="KW-1208">Phospholipid metabolism</keyword>
<dbReference type="NCBIfam" id="NF003038">
    <property type="entry name" value="PRK03934.1"/>
    <property type="match status" value="1"/>
</dbReference>
<evidence type="ECO:0000256" key="5">
    <source>
        <dbReference type="ARBA" id="ARBA00022793"/>
    </source>
</evidence>
<dbReference type="GO" id="GO:0006646">
    <property type="term" value="P:phosphatidylethanolamine biosynthetic process"/>
    <property type="evidence" value="ECO:0007669"/>
    <property type="project" value="UniProtKB-UniPathway"/>
</dbReference>
<dbReference type="RefSeq" id="WP_154570293.1">
    <property type="nucleotide sequence ID" value="NZ_VWSJ01000006.1"/>
</dbReference>
<gene>
    <name evidence="13" type="ORF">F1B92_02260</name>
</gene>
<keyword evidence="5" id="KW-0210">Decarboxylase</keyword>
<evidence type="ECO:0000256" key="1">
    <source>
        <dbReference type="ARBA" id="ARBA00001928"/>
    </source>
</evidence>
<keyword evidence="14" id="KW-1185">Reference proteome</keyword>
<dbReference type="AlphaFoldDB" id="A0A6L5WGS7"/>
<name>A0A6L5WGS7_9BACT</name>
<evidence type="ECO:0000256" key="7">
    <source>
        <dbReference type="ARBA" id="ARBA00023145"/>
    </source>
</evidence>
<dbReference type="EMBL" id="VWSJ01000006">
    <property type="protein sequence ID" value="MSN96026.1"/>
    <property type="molecule type" value="Genomic_DNA"/>
</dbReference>
<reference evidence="13 14" key="1">
    <citation type="submission" date="2019-09" db="EMBL/GenBank/DDBJ databases">
        <authorList>
            <person name="Silva M."/>
            <person name="Pereira G."/>
            <person name="Lopes-Da-Costa L."/>
            <person name="Silva E."/>
        </authorList>
    </citation>
    <scope>NUCLEOTIDE SEQUENCE [LARGE SCALE GENOMIC DNA]</scope>
    <source>
        <strain evidence="13 14">FMV-PI01</strain>
    </source>
</reference>
<comment type="pathway">
    <text evidence="12">Phospholipid metabolism; phosphatidylethanolamine biosynthesis.</text>
</comment>
<dbReference type="UniPathway" id="UPA00558"/>
<keyword evidence="6" id="KW-0443">Lipid metabolism</keyword>
<dbReference type="Pfam" id="PF02666">
    <property type="entry name" value="PS_Dcarbxylase"/>
    <property type="match status" value="1"/>
</dbReference>
<dbReference type="InterPro" id="IPR003817">
    <property type="entry name" value="PS_Dcarbxylase"/>
</dbReference>
<proteinExistence type="predicted"/>
<evidence type="ECO:0000256" key="3">
    <source>
        <dbReference type="ARBA" id="ARBA00012243"/>
    </source>
</evidence>
<keyword evidence="7" id="KW-0865">Zymogen</keyword>
<evidence type="ECO:0000256" key="2">
    <source>
        <dbReference type="ARBA" id="ARBA00005189"/>
    </source>
</evidence>
<evidence type="ECO:0000313" key="13">
    <source>
        <dbReference type="EMBL" id="MSN96026.1"/>
    </source>
</evidence>
<evidence type="ECO:0000256" key="10">
    <source>
        <dbReference type="ARBA" id="ARBA00023264"/>
    </source>
</evidence>
<evidence type="ECO:0000256" key="9">
    <source>
        <dbReference type="ARBA" id="ARBA00023239"/>
    </source>
</evidence>
<dbReference type="EC" id="4.1.1.65" evidence="3"/>
<evidence type="ECO:0000256" key="8">
    <source>
        <dbReference type="ARBA" id="ARBA00023209"/>
    </source>
</evidence>